<evidence type="ECO:0000313" key="2">
    <source>
        <dbReference type="Proteomes" id="UP000253420"/>
    </source>
</evidence>
<dbReference type="AlphaFoldDB" id="A0A368JZ31"/>
<evidence type="ECO:0000313" key="1">
    <source>
        <dbReference type="EMBL" id="RCS21422.1"/>
    </source>
</evidence>
<dbReference type="EMBL" id="QOZG01000041">
    <property type="protein sequence ID" value="RCS21422.1"/>
    <property type="molecule type" value="Genomic_DNA"/>
</dbReference>
<reference evidence="1 2" key="1">
    <citation type="submission" date="2018-07" db="EMBL/GenBank/DDBJ databases">
        <title>The draft genome of Phyllobacterium salinisoli.</title>
        <authorList>
            <person name="Liu L."/>
            <person name="Li L."/>
            <person name="Zhang X."/>
            <person name="Liang L."/>
        </authorList>
    </citation>
    <scope>NUCLEOTIDE SEQUENCE [LARGE SCALE GENOMIC DNA]</scope>
    <source>
        <strain evidence="1 2">LLAN61</strain>
    </source>
</reference>
<keyword evidence="2" id="KW-1185">Reference proteome</keyword>
<protein>
    <recommendedName>
        <fullName evidence="3">Tetratricopeptide repeat protein</fullName>
    </recommendedName>
</protein>
<accession>A0A368JZ31</accession>
<comment type="caution">
    <text evidence="1">The sequence shown here is derived from an EMBL/GenBank/DDBJ whole genome shotgun (WGS) entry which is preliminary data.</text>
</comment>
<organism evidence="1 2">
    <name type="scientific">Phyllobacterium salinisoli</name>
    <dbReference type="NCBI Taxonomy" id="1899321"/>
    <lineage>
        <taxon>Bacteria</taxon>
        <taxon>Pseudomonadati</taxon>
        <taxon>Pseudomonadota</taxon>
        <taxon>Alphaproteobacteria</taxon>
        <taxon>Hyphomicrobiales</taxon>
        <taxon>Phyllobacteriaceae</taxon>
        <taxon>Phyllobacterium</taxon>
    </lineage>
</organism>
<proteinExistence type="predicted"/>
<evidence type="ECO:0008006" key="3">
    <source>
        <dbReference type="Google" id="ProtNLM"/>
    </source>
</evidence>
<sequence length="105" mass="11993">MMMDIVADVLLMLSSFALRTQFLEKATFYSRVGVALYPEDVRLREIYAYALLVDGKIAEAKDALESITSNSRNVAFLRMKILLQLSPPSGERQNAIKIYLRKEYV</sequence>
<dbReference type="Proteomes" id="UP000253420">
    <property type="component" value="Unassembled WGS sequence"/>
</dbReference>
<gene>
    <name evidence="1" type="ORF">DUT91_24210</name>
</gene>
<name>A0A368JZ31_9HYPH</name>